<comment type="caution">
    <text evidence="2">The sequence shown here is derived from an EMBL/GenBank/DDBJ whole genome shotgun (WGS) entry which is preliminary data.</text>
</comment>
<evidence type="ECO:0000256" key="1">
    <source>
        <dbReference type="SAM" id="SignalP"/>
    </source>
</evidence>
<accession>A0ABW8C9E2</accession>
<proteinExistence type="predicted"/>
<reference evidence="2 3" key="1">
    <citation type="submission" date="2024-10" db="EMBL/GenBank/DDBJ databases">
        <title>The Natural Products Discovery Center: Release of the First 8490 Sequenced Strains for Exploring Actinobacteria Biosynthetic Diversity.</title>
        <authorList>
            <person name="Kalkreuter E."/>
            <person name="Kautsar S.A."/>
            <person name="Yang D."/>
            <person name="Bader C.D."/>
            <person name="Teijaro C.N."/>
            <person name="Fluegel L."/>
            <person name="Davis C.M."/>
            <person name="Simpson J.R."/>
            <person name="Lauterbach L."/>
            <person name="Steele A.D."/>
            <person name="Gui C."/>
            <person name="Meng S."/>
            <person name="Li G."/>
            <person name="Viehrig K."/>
            <person name="Ye F."/>
            <person name="Su P."/>
            <person name="Kiefer A.F."/>
            <person name="Nichols A."/>
            <person name="Cepeda A.J."/>
            <person name="Yan W."/>
            <person name="Fan B."/>
            <person name="Jiang Y."/>
            <person name="Adhikari A."/>
            <person name="Zheng C.-J."/>
            <person name="Schuster L."/>
            <person name="Cowan T.M."/>
            <person name="Smanski M.J."/>
            <person name="Chevrette M.G."/>
            <person name="De Carvalho L.P.S."/>
            <person name="Shen B."/>
        </authorList>
    </citation>
    <scope>NUCLEOTIDE SEQUENCE [LARGE SCALE GENOMIC DNA]</scope>
    <source>
        <strain evidence="2 3">NPDC053399</strain>
    </source>
</reference>
<keyword evidence="3" id="KW-1185">Reference proteome</keyword>
<protein>
    <recommendedName>
        <fullName evidence="4">Secreted protein</fullName>
    </recommendedName>
</protein>
<organism evidence="2 3">
    <name type="scientific">Streptomyces fildesensis</name>
    <dbReference type="NCBI Taxonomy" id="375757"/>
    <lineage>
        <taxon>Bacteria</taxon>
        <taxon>Bacillati</taxon>
        <taxon>Actinomycetota</taxon>
        <taxon>Actinomycetes</taxon>
        <taxon>Kitasatosporales</taxon>
        <taxon>Streptomycetaceae</taxon>
        <taxon>Streptomyces</taxon>
    </lineage>
</organism>
<dbReference type="Proteomes" id="UP001614394">
    <property type="component" value="Unassembled WGS sequence"/>
</dbReference>
<sequence>MTSRVRRLLLAAGIVSALTALIGAPALASTTSASVTAGAADTAPPSAVEDFQYPNAAKILKDRNIKLLKGDGHILLLDACGTSPQQIKVWTGASEICFQANNKTGYLTLEVPDVIRLQTGEHPISADLTAEGATQTVAVAKDSAKSVGEGTVDGAPSVLVAIRVTG</sequence>
<dbReference type="RefSeq" id="WP_399651524.1">
    <property type="nucleotide sequence ID" value="NZ_JBITYG010000006.1"/>
</dbReference>
<evidence type="ECO:0000313" key="3">
    <source>
        <dbReference type="Proteomes" id="UP001614394"/>
    </source>
</evidence>
<dbReference type="EMBL" id="JBITYG010000006">
    <property type="protein sequence ID" value="MFI9103059.1"/>
    <property type="molecule type" value="Genomic_DNA"/>
</dbReference>
<feature type="chain" id="PRO_5046677490" description="Secreted protein" evidence="1">
    <location>
        <begin position="29"/>
        <end position="166"/>
    </location>
</feature>
<evidence type="ECO:0000313" key="2">
    <source>
        <dbReference type="EMBL" id="MFI9103059.1"/>
    </source>
</evidence>
<name>A0ABW8C9E2_9ACTN</name>
<gene>
    <name evidence="2" type="ORF">ACIGXA_21305</name>
</gene>
<feature type="signal peptide" evidence="1">
    <location>
        <begin position="1"/>
        <end position="28"/>
    </location>
</feature>
<evidence type="ECO:0008006" key="4">
    <source>
        <dbReference type="Google" id="ProtNLM"/>
    </source>
</evidence>
<keyword evidence="1" id="KW-0732">Signal</keyword>